<evidence type="ECO:0000313" key="1">
    <source>
        <dbReference type="EMBL" id="MBX11145.1"/>
    </source>
</evidence>
<proteinExistence type="predicted"/>
<sequence length="84" mass="9658">MSSPNHSNFYLLKQLVIQMEIYSLLPSLRLEAHLLRFSPVEERPNSLKTIRLNETLTNSLADYCCNLNHARCNISCAFYHTSAT</sequence>
<organism evidence="1">
    <name type="scientific">Rhizophora mucronata</name>
    <name type="common">Asiatic mangrove</name>
    <dbReference type="NCBI Taxonomy" id="61149"/>
    <lineage>
        <taxon>Eukaryota</taxon>
        <taxon>Viridiplantae</taxon>
        <taxon>Streptophyta</taxon>
        <taxon>Embryophyta</taxon>
        <taxon>Tracheophyta</taxon>
        <taxon>Spermatophyta</taxon>
        <taxon>Magnoliopsida</taxon>
        <taxon>eudicotyledons</taxon>
        <taxon>Gunneridae</taxon>
        <taxon>Pentapetalae</taxon>
        <taxon>rosids</taxon>
        <taxon>fabids</taxon>
        <taxon>Malpighiales</taxon>
        <taxon>Rhizophoraceae</taxon>
        <taxon>Rhizophora</taxon>
    </lineage>
</organism>
<reference evidence="1" key="1">
    <citation type="submission" date="2018-02" db="EMBL/GenBank/DDBJ databases">
        <title>Rhizophora mucronata_Transcriptome.</title>
        <authorList>
            <person name="Meera S.P."/>
            <person name="Sreeshan A."/>
            <person name="Augustine A."/>
        </authorList>
    </citation>
    <scope>NUCLEOTIDE SEQUENCE</scope>
    <source>
        <tissue evidence="1">Leaf</tissue>
    </source>
</reference>
<dbReference type="AlphaFoldDB" id="A0A2P2KZK6"/>
<accession>A0A2P2KZK6</accession>
<protein>
    <submittedName>
        <fullName evidence="1">Uncharacterized protein</fullName>
    </submittedName>
</protein>
<dbReference type="EMBL" id="GGEC01030661">
    <property type="protein sequence ID" value="MBX11145.1"/>
    <property type="molecule type" value="Transcribed_RNA"/>
</dbReference>
<name>A0A2P2KZK6_RHIMU</name>